<dbReference type="Gene3D" id="2.130.10.30">
    <property type="entry name" value="Regulator of chromosome condensation 1/beta-lactamase-inhibitor protein II"/>
    <property type="match status" value="1"/>
</dbReference>
<gene>
    <name evidence="2" type="ORF">CCACVL1_07620</name>
</gene>
<dbReference type="Proteomes" id="UP000188268">
    <property type="component" value="Unassembled WGS sequence"/>
</dbReference>
<sequence length="169" mass="17450">MEVAAGTFKSSRNLSRKVIVVAAGEVHAVALSGDGCVYSWGRGMFGRPENGSESDEFFPFGSSSRKCRCWRFLQGQASTSAAAAASTATSSHSMGVNPQNQDLNKQSRQKEPVKRKSGAANASVSHTVADGYAEFAGFGAGTASASFAADAPAKVSGNASANANRIPRP</sequence>
<feature type="compositionally biased region" description="Polar residues" evidence="1">
    <location>
        <begin position="92"/>
        <end position="106"/>
    </location>
</feature>
<protein>
    <submittedName>
        <fullName evidence="2">Regulator of chromosome condensation 1/beta-lactamase-inhibitor protein II</fullName>
    </submittedName>
</protein>
<dbReference type="OrthoDB" id="61110at2759"/>
<dbReference type="Pfam" id="PF13540">
    <property type="entry name" value="RCC1_2"/>
    <property type="match status" value="1"/>
</dbReference>
<proteinExistence type="predicted"/>
<name>A0A1R3J4Q1_COCAP</name>
<reference evidence="2 3" key="1">
    <citation type="submission" date="2013-09" db="EMBL/GenBank/DDBJ databases">
        <title>Corchorus capsularis genome sequencing.</title>
        <authorList>
            <person name="Alam M."/>
            <person name="Haque M.S."/>
            <person name="Islam M.S."/>
            <person name="Emdad E.M."/>
            <person name="Islam M.M."/>
            <person name="Ahmed B."/>
            <person name="Halim A."/>
            <person name="Hossen Q.M.M."/>
            <person name="Hossain M.Z."/>
            <person name="Ahmed R."/>
            <person name="Khan M.M."/>
            <person name="Islam R."/>
            <person name="Rashid M.M."/>
            <person name="Khan S.A."/>
            <person name="Rahman M.S."/>
            <person name="Alam M."/>
        </authorList>
    </citation>
    <scope>NUCLEOTIDE SEQUENCE [LARGE SCALE GENOMIC DNA]</scope>
    <source>
        <strain evidence="3">cv. CVL-1</strain>
        <tissue evidence="2">Whole seedling</tissue>
    </source>
</reference>
<evidence type="ECO:0000256" key="1">
    <source>
        <dbReference type="SAM" id="MobiDB-lite"/>
    </source>
</evidence>
<comment type="caution">
    <text evidence="2">The sequence shown here is derived from an EMBL/GenBank/DDBJ whole genome shotgun (WGS) entry which is preliminary data.</text>
</comment>
<feature type="non-terminal residue" evidence="2">
    <location>
        <position position="169"/>
    </location>
</feature>
<dbReference type="InterPro" id="IPR009091">
    <property type="entry name" value="RCC1/BLIP-II"/>
</dbReference>
<evidence type="ECO:0000313" key="2">
    <source>
        <dbReference type="EMBL" id="OMO89801.1"/>
    </source>
</evidence>
<organism evidence="2 3">
    <name type="scientific">Corchorus capsularis</name>
    <name type="common">Jute</name>
    <dbReference type="NCBI Taxonomy" id="210143"/>
    <lineage>
        <taxon>Eukaryota</taxon>
        <taxon>Viridiplantae</taxon>
        <taxon>Streptophyta</taxon>
        <taxon>Embryophyta</taxon>
        <taxon>Tracheophyta</taxon>
        <taxon>Spermatophyta</taxon>
        <taxon>Magnoliopsida</taxon>
        <taxon>eudicotyledons</taxon>
        <taxon>Gunneridae</taxon>
        <taxon>Pentapetalae</taxon>
        <taxon>rosids</taxon>
        <taxon>malvids</taxon>
        <taxon>Malvales</taxon>
        <taxon>Malvaceae</taxon>
        <taxon>Grewioideae</taxon>
        <taxon>Apeibeae</taxon>
        <taxon>Corchorus</taxon>
    </lineage>
</organism>
<accession>A0A1R3J4Q1</accession>
<feature type="compositionally biased region" description="Low complexity" evidence="1">
    <location>
        <begin position="81"/>
        <end position="91"/>
    </location>
</feature>
<dbReference type="STRING" id="210143.A0A1R3J4Q1"/>
<keyword evidence="3" id="KW-1185">Reference proteome</keyword>
<dbReference type="EMBL" id="AWWV01008583">
    <property type="protein sequence ID" value="OMO89801.1"/>
    <property type="molecule type" value="Genomic_DNA"/>
</dbReference>
<dbReference type="AlphaFoldDB" id="A0A1R3J4Q1"/>
<evidence type="ECO:0000313" key="3">
    <source>
        <dbReference type="Proteomes" id="UP000188268"/>
    </source>
</evidence>
<dbReference type="Gramene" id="OMO89801">
    <property type="protein sequence ID" value="OMO89801"/>
    <property type="gene ID" value="CCACVL1_07620"/>
</dbReference>
<feature type="region of interest" description="Disordered" evidence="1">
    <location>
        <begin position="149"/>
        <end position="169"/>
    </location>
</feature>
<feature type="region of interest" description="Disordered" evidence="1">
    <location>
        <begin position="81"/>
        <end position="122"/>
    </location>
</feature>
<dbReference type="SUPFAM" id="SSF50985">
    <property type="entry name" value="RCC1/BLIP-II"/>
    <property type="match status" value="1"/>
</dbReference>